<dbReference type="InterPro" id="IPR011471">
    <property type="entry name" value="DUF1577"/>
</dbReference>
<gene>
    <name evidence="1" type="ORF">CH371_07090</name>
</gene>
<sequence>MIYFEKNPRSLDYIASKEQKQHVITKYLLDQELVLREDPFDKKFKVRKYLEDGEKIVVQALSAFPEADAKSLSFFKLLAKYIELDCQVAQKLENDLYLCKLDKVAIARSNREFSRVNVPNGKVFVTNIVSSKTIIEANMFNIPTLVKVNFEDYKNRLKKSSQDNIVIDAFKPGMERKFEIVKRTRKSLLLENAQVPESYGASSQPDRLDYSKEIDDDIPGMIRKFKDQKILSELIRPIIYTNHDNEPIPIGYIWIQSRDKNLTGEYLAELGRLSKEVVDRIKESNTMKTAERFRVLDASQKGIRIKIHDPNLIETLPKHNDFVFDVLFRMQAPLTVSGTIKWWSKDENEHLMIGLEFKSKSDQPGERERYIKNLDLMSKGAL</sequence>
<organism evidence="1 2">
    <name type="scientific">Leptospira wolffii</name>
    <dbReference type="NCBI Taxonomy" id="409998"/>
    <lineage>
        <taxon>Bacteria</taxon>
        <taxon>Pseudomonadati</taxon>
        <taxon>Spirochaetota</taxon>
        <taxon>Spirochaetia</taxon>
        <taxon>Leptospirales</taxon>
        <taxon>Leptospiraceae</taxon>
        <taxon>Leptospira</taxon>
    </lineage>
</organism>
<evidence type="ECO:0000313" key="1">
    <source>
        <dbReference type="EMBL" id="PJZ67754.1"/>
    </source>
</evidence>
<dbReference type="Pfam" id="PF07614">
    <property type="entry name" value="DUF1577"/>
    <property type="match status" value="1"/>
</dbReference>
<name>A0A2M9ZHA3_9LEPT</name>
<reference evidence="1 2" key="1">
    <citation type="submission" date="2017-07" db="EMBL/GenBank/DDBJ databases">
        <title>Leptospira spp. isolated from tropical soils.</title>
        <authorList>
            <person name="Thibeaux R."/>
            <person name="Iraola G."/>
            <person name="Ferres I."/>
            <person name="Bierque E."/>
            <person name="Girault D."/>
            <person name="Soupe-Gilbert M.-E."/>
            <person name="Picardeau M."/>
            <person name="Goarant C."/>
        </authorList>
    </citation>
    <scope>NUCLEOTIDE SEQUENCE [LARGE SCALE GENOMIC DNA]</scope>
    <source>
        <strain evidence="1 2">FH2-C-A2</strain>
    </source>
</reference>
<evidence type="ECO:0000313" key="2">
    <source>
        <dbReference type="Proteomes" id="UP000231912"/>
    </source>
</evidence>
<dbReference type="RefSeq" id="WP_100758176.1">
    <property type="nucleotide sequence ID" value="NZ_NPDT01000001.1"/>
</dbReference>
<comment type="caution">
    <text evidence="1">The sequence shown here is derived from an EMBL/GenBank/DDBJ whole genome shotgun (WGS) entry which is preliminary data.</text>
</comment>
<dbReference type="Proteomes" id="UP000231912">
    <property type="component" value="Unassembled WGS sequence"/>
</dbReference>
<protein>
    <recommendedName>
        <fullName evidence="3">DUF1577 domain-containing protein</fullName>
    </recommendedName>
</protein>
<proteinExistence type="predicted"/>
<dbReference type="EMBL" id="NPDT01000001">
    <property type="protein sequence ID" value="PJZ67754.1"/>
    <property type="molecule type" value="Genomic_DNA"/>
</dbReference>
<evidence type="ECO:0008006" key="3">
    <source>
        <dbReference type="Google" id="ProtNLM"/>
    </source>
</evidence>
<dbReference type="AlphaFoldDB" id="A0A2M9ZHA3"/>
<accession>A0A2M9ZHA3</accession>